<evidence type="ECO:0000313" key="1">
    <source>
        <dbReference type="EMBL" id="BBX82631.1"/>
    </source>
</evidence>
<evidence type="ECO:0000313" key="2">
    <source>
        <dbReference type="Proteomes" id="UP000465609"/>
    </source>
</evidence>
<keyword evidence="2" id="KW-1185">Reference proteome</keyword>
<sequence length="292" mass="32054">MAGRLFGSSGASKVDRWLNEQAELVGDIEFARTFSDHLALPGVASLDYAHRHVRTARGDLLGGIRFYSRNTARPFVDVLAHSFDDIDALTGCVVAEWSNFNIRFLRMRTTPHLLANRPDVILDKSIHLARCHDMAPADGRITLDRFGAAEDALHLVADRYAHVAETDPVLSNNLTAVQPDDLRDWHEREQMWAIRTGDDTVGVFAVAPGALGWITGQEINEEVISVGHAGKRLATSTQCAWAHGWAADAADLLIGTIDRHNHASRATALRAGRPRVLDDIFIGALQADERAS</sequence>
<reference evidence="1 2" key="1">
    <citation type="journal article" date="2019" name="Emerg. Microbes Infect.">
        <title>Comprehensive subspecies identification of 175 nontuberculous mycobacteria species based on 7547 genomic profiles.</title>
        <authorList>
            <person name="Matsumoto Y."/>
            <person name="Kinjo T."/>
            <person name="Motooka D."/>
            <person name="Nabeya D."/>
            <person name="Jung N."/>
            <person name="Uechi K."/>
            <person name="Horii T."/>
            <person name="Iida T."/>
            <person name="Fujita J."/>
            <person name="Nakamura S."/>
        </authorList>
    </citation>
    <scope>NUCLEOTIDE SEQUENCE [LARGE SCALE GENOMIC DNA]</scope>
    <source>
        <strain evidence="1 2">JCM 15296</strain>
    </source>
</reference>
<dbReference type="EMBL" id="AP022577">
    <property type="protein sequence ID" value="BBX82631.1"/>
    <property type="molecule type" value="Genomic_DNA"/>
</dbReference>
<protein>
    <recommendedName>
        <fullName evidence="3">N-acetyltransferase domain-containing protein</fullName>
    </recommendedName>
</protein>
<organism evidence="1 2">
    <name type="scientific">Mycolicibacterium aubagnense</name>
    <dbReference type="NCBI Taxonomy" id="319707"/>
    <lineage>
        <taxon>Bacteria</taxon>
        <taxon>Bacillati</taxon>
        <taxon>Actinomycetota</taxon>
        <taxon>Actinomycetes</taxon>
        <taxon>Mycobacteriales</taxon>
        <taxon>Mycobacteriaceae</taxon>
        <taxon>Mycolicibacterium</taxon>
    </lineage>
</organism>
<dbReference type="Proteomes" id="UP000465609">
    <property type="component" value="Chromosome"/>
</dbReference>
<name>A0ABN5YMD3_9MYCO</name>
<proteinExistence type="predicted"/>
<evidence type="ECO:0008006" key="3">
    <source>
        <dbReference type="Google" id="ProtNLM"/>
    </source>
</evidence>
<accession>A0ABN5YMD3</accession>
<gene>
    <name evidence="1" type="ORF">MAUB_05040</name>
</gene>